<dbReference type="PANTHER" id="PTHR31286:SF179">
    <property type="entry name" value="RNASE H TYPE-1 DOMAIN-CONTAINING PROTEIN"/>
    <property type="match status" value="1"/>
</dbReference>
<dbReference type="PANTHER" id="PTHR31286">
    <property type="entry name" value="GLYCINE-RICH CELL WALL STRUCTURAL PROTEIN 1.8-LIKE"/>
    <property type="match status" value="1"/>
</dbReference>
<accession>A0A2I0V873</accession>
<dbReference type="Proteomes" id="UP000233837">
    <property type="component" value="Unassembled WGS sequence"/>
</dbReference>
<organism evidence="2 3">
    <name type="scientific">Dendrobium catenatum</name>
    <dbReference type="NCBI Taxonomy" id="906689"/>
    <lineage>
        <taxon>Eukaryota</taxon>
        <taxon>Viridiplantae</taxon>
        <taxon>Streptophyta</taxon>
        <taxon>Embryophyta</taxon>
        <taxon>Tracheophyta</taxon>
        <taxon>Spermatophyta</taxon>
        <taxon>Magnoliopsida</taxon>
        <taxon>Liliopsida</taxon>
        <taxon>Asparagales</taxon>
        <taxon>Orchidaceae</taxon>
        <taxon>Epidendroideae</taxon>
        <taxon>Malaxideae</taxon>
        <taxon>Dendrobiinae</taxon>
        <taxon>Dendrobium</taxon>
    </lineage>
</organism>
<feature type="compositionally biased region" description="Polar residues" evidence="1">
    <location>
        <begin position="323"/>
        <end position="332"/>
    </location>
</feature>
<dbReference type="EMBL" id="KZ504091">
    <property type="protein sequence ID" value="PKU59601.1"/>
    <property type="molecule type" value="Genomic_DNA"/>
</dbReference>
<reference evidence="2 3" key="2">
    <citation type="journal article" date="2017" name="Nature">
        <title>The Apostasia genome and the evolution of orchids.</title>
        <authorList>
            <person name="Zhang G.Q."/>
            <person name="Liu K.W."/>
            <person name="Li Z."/>
            <person name="Lohaus R."/>
            <person name="Hsiao Y.Y."/>
            <person name="Niu S.C."/>
            <person name="Wang J.Y."/>
            <person name="Lin Y.C."/>
            <person name="Xu Q."/>
            <person name="Chen L.J."/>
            <person name="Yoshida K."/>
            <person name="Fujiwara S."/>
            <person name="Wang Z.W."/>
            <person name="Zhang Y.Q."/>
            <person name="Mitsuda N."/>
            <person name="Wang M."/>
            <person name="Liu G.H."/>
            <person name="Pecoraro L."/>
            <person name="Huang H.X."/>
            <person name="Xiao X.J."/>
            <person name="Lin M."/>
            <person name="Wu X.Y."/>
            <person name="Wu W.L."/>
            <person name="Chen Y.Y."/>
            <person name="Chang S.B."/>
            <person name="Sakamoto S."/>
            <person name="Ohme-Takagi M."/>
            <person name="Yagi M."/>
            <person name="Zeng S.J."/>
            <person name="Shen C.Y."/>
            <person name="Yeh C.M."/>
            <person name="Luo Y.B."/>
            <person name="Tsai W.C."/>
            <person name="Van de Peer Y."/>
            <person name="Liu Z.J."/>
        </authorList>
    </citation>
    <scope>NUCLEOTIDE SEQUENCE [LARGE SCALE GENOMIC DNA]</scope>
    <source>
        <tissue evidence="2">The whole plant</tissue>
    </source>
</reference>
<protein>
    <submittedName>
        <fullName evidence="2">Uncharacterized protein</fullName>
    </submittedName>
</protein>
<dbReference type="STRING" id="906689.A0A2I0V873"/>
<gene>
    <name evidence="2" type="ORF">MA16_Dca023458</name>
</gene>
<evidence type="ECO:0000313" key="3">
    <source>
        <dbReference type="Proteomes" id="UP000233837"/>
    </source>
</evidence>
<reference evidence="2 3" key="1">
    <citation type="journal article" date="2016" name="Sci. Rep.">
        <title>The Dendrobium catenatum Lindl. genome sequence provides insights into polysaccharide synthase, floral development and adaptive evolution.</title>
        <authorList>
            <person name="Zhang G.Q."/>
            <person name="Xu Q."/>
            <person name="Bian C."/>
            <person name="Tsai W.C."/>
            <person name="Yeh C.M."/>
            <person name="Liu K.W."/>
            <person name="Yoshida K."/>
            <person name="Zhang L.S."/>
            <person name="Chang S.B."/>
            <person name="Chen F."/>
            <person name="Shi Y."/>
            <person name="Su Y.Y."/>
            <person name="Zhang Y.Q."/>
            <person name="Chen L.J."/>
            <person name="Yin Y."/>
            <person name="Lin M."/>
            <person name="Huang H."/>
            <person name="Deng H."/>
            <person name="Wang Z.W."/>
            <person name="Zhu S.L."/>
            <person name="Zhao X."/>
            <person name="Deng C."/>
            <person name="Niu S.C."/>
            <person name="Huang J."/>
            <person name="Wang M."/>
            <person name="Liu G.H."/>
            <person name="Yang H.J."/>
            <person name="Xiao X.J."/>
            <person name="Hsiao Y.Y."/>
            <person name="Wu W.L."/>
            <person name="Chen Y.Y."/>
            <person name="Mitsuda N."/>
            <person name="Ohme-Takagi M."/>
            <person name="Luo Y.B."/>
            <person name="Van de Peer Y."/>
            <person name="Liu Z.J."/>
        </authorList>
    </citation>
    <scope>NUCLEOTIDE SEQUENCE [LARGE SCALE GENOMIC DNA]</scope>
    <source>
        <tissue evidence="2">The whole plant</tissue>
    </source>
</reference>
<proteinExistence type="predicted"/>
<feature type="region of interest" description="Disordered" evidence="1">
    <location>
        <begin position="306"/>
        <end position="332"/>
    </location>
</feature>
<sequence length="332" mass="37611">MRILKWTPFFDVKEESPIVPIWISFPNLRLHFFNAKVLHALGSIFGRPLQTDKSTASRTRPSVARVLVEVDITKKHAKEVWMGSKAFGYLQKVEFEKVPDFCNHCKTHGHAISKCFKLHPELKKHSNNSLGKEFSKEEADSTILKQNEILNPVETVGNENLIVLDNDIDVVKTTNLFPLVGDSKEKSEEEVDTTPKIFISVDSMLKFYINLTSYHNIDINAVENDKVDDREEGEFIPPKKNCTNSVDDSEEGEFIPPKKNCTNSVVRIGNNEKGVFKDNEVCSNNDSSSAFTENNTLNIEEEEAFKVQKKKKKNGKAPFPDTPCSTRAQALY</sequence>
<dbReference type="AlphaFoldDB" id="A0A2I0V873"/>
<evidence type="ECO:0000256" key="1">
    <source>
        <dbReference type="SAM" id="MobiDB-lite"/>
    </source>
</evidence>
<evidence type="ECO:0000313" key="2">
    <source>
        <dbReference type="EMBL" id="PKU59601.1"/>
    </source>
</evidence>
<keyword evidence="3" id="KW-1185">Reference proteome</keyword>
<name>A0A2I0V873_9ASPA</name>
<feature type="region of interest" description="Disordered" evidence="1">
    <location>
        <begin position="230"/>
        <end position="255"/>
    </location>
</feature>
<dbReference type="InterPro" id="IPR040256">
    <property type="entry name" value="At4g02000-like"/>
</dbReference>